<reference evidence="1 2" key="1">
    <citation type="submission" date="2018-06" db="EMBL/GenBank/DDBJ databases">
        <title>Genomic Encyclopedia of Archaeal and Bacterial Type Strains, Phase II (KMG-II): from individual species to whole genera.</title>
        <authorList>
            <person name="Goeker M."/>
        </authorList>
    </citation>
    <scope>NUCLEOTIDE SEQUENCE [LARGE SCALE GENOMIC DNA]</scope>
    <source>
        <strain evidence="1 2">T4</strain>
    </source>
</reference>
<evidence type="ECO:0000313" key="2">
    <source>
        <dbReference type="Proteomes" id="UP000248917"/>
    </source>
</evidence>
<proteinExistence type="predicted"/>
<accession>A0A326RXX6</accession>
<dbReference type="AlphaFoldDB" id="A0A326RXX6"/>
<dbReference type="OrthoDB" id="9848762at2"/>
<keyword evidence="2" id="KW-1185">Reference proteome</keyword>
<comment type="caution">
    <text evidence="1">The sequence shown here is derived from an EMBL/GenBank/DDBJ whole genome shotgun (WGS) entry which is preliminary data.</text>
</comment>
<gene>
    <name evidence="1" type="ORF">CLV31_101278</name>
</gene>
<organism evidence="1 2">
    <name type="scientific">Algoriphagus aquaeductus</name>
    <dbReference type="NCBI Taxonomy" id="475299"/>
    <lineage>
        <taxon>Bacteria</taxon>
        <taxon>Pseudomonadati</taxon>
        <taxon>Bacteroidota</taxon>
        <taxon>Cytophagia</taxon>
        <taxon>Cytophagales</taxon>
        <taxon>Cyclobacteriaceae</taxon>
        <taxon>Algoriphagus</taxon>
    </lineage>
</organism>
<protein>
    <submittedName>
        <fullName evidence="1">Uncharacterized protein</fullName>
    </submittedName>
</protein>
<dbReference type="Proteomes" id="UP000248917">
    <property type="component" value="Unassembled WGS sequence"/>
</dbReference>
<dbReference type="EMBL" id="QKTX01000001">
    <property type="protein sequence ID" value="PZV87405.1"/>
    <property type="molecule type" value="Genomic_DNA"/>
</dbReference>
<sequence length="217" mass="23968">MKKNLVFLLFFLGISFFGLAQESEKRYRYEKNGSLVWISLMNGAVLGKGLLWKVSEDSLEFVNLEYKNRSHYLPTIPTLKLHYSEILELKTTPRGAIKKGLISGAAIGLVSGLAVGFATTENPDPYTVQRTSNGLCFILCIPGSTYDMVIDEPRDAGVVMVKTLVMTGLGALIGGIMGDKNSIEEKIEGSREKYLALVPELEKQAYWSLISAEPKPK</sequence>
<dbReference type="RefSeq" id="WP_111391086.1">
    <property type="nucleotide sequence ID" value="NZ_QKTX01000001.1"/>
</dbReference>
<evidence type="ECO:0000313" key="1">
    <source>
        <dbReference type="EMBL" id="PZV87405.1"/>
    </source>
</evidence>
<name>A0A326RXX6_9BACT</name>